<name>A0ABR2K394_9EUKA</name>
<gene>
    <name evidence="1" type="ORF">M9Y10_040676</name>
</gene>
<evidence type="ECO:0000313" key="2">
    <source>
        <dbReference type="Proteomes" id="UP001470230"/>
    </source>
</evidence>
<proteinExistence type="predicted"/>
<comment type="caution">
    <text evidence="1">The sequence shown here is derived from an EMBL/GenBank/DDBJ whole genome shotgun (WGS) entry which is preliminary data.</text>
</comment>
<evidence type="ECO:0000313" key="1">
    <source>
        <dbReference type="EMBL" id="KAK8885231.1"/>
    </source>
</evidence>
<keyword evidence="2" id="KW-1185">Reference proteome</keyword>
<sequence length="181" mass="21579">MLFDPPKNHGSIIQQAQKYQRIIKAPHRPYFLSPQEVNQIKEALLQIDDYPCVEDISIYIAMMFNKYPSRSTIKRAIKKRIEGFKIVEVKPIEEDRYDVTLKEIENYYYELKVEAIGVPVGFIFNLDESGQKQYVDDPYMYIVFPEDKEISTYPLNRTTKRITPLYKRILYAQTFYRLDDK</sequence>
<organism evidence="1 2">
    <name type="scientific">Tritrichomonas musculus</name>
    <dbReference type="NCBI Taxonomy" id="1915356"/>
    <lineage>
        <taxon>Eukaryota</taxon>
        <taxon>Metamonada</taxon>
        <taxon>Parabasalia</taxon>
        <taxon>Tritrichomonadida</taxon>
        <taxon>Tritrichomonadidae</taxon>
        <taxon>Tritrichomonas</taxon>
    </lineage>
</organism>
<dbReference type="Proteomes" id="UP001470230">
    <property type="component" value="Unassembled WGS sequence"/>
</dbReference>
<accession>A0ABR2K394</accession>
<dbReference type="EMBL" id="JAPFFF010000007">
    <property type="protein sequence ID" value="KAK8885231.1"/>
    <property type="molecule type" value="Genomic_DNA"/>
</dbReference>
<reference evidence="1 2" key="1">
    <citation type="submission" date="2024-04" db="EMBL/GenBank/DDBJ databases">
        <title>Tritrichomonas musculus Genome.</title>
        <authorList>
            <person name="Alves-Ferreira E."/>
            <person name="Grigg M."/>
            <person name="Lorenzi H."/>
            <person name="Galac M."/>
        </authorList>
    </citation>
    <scope>NUCLEOTIDE SEQUENCE [LARGE SCALE GENOMIC DNA]</scope>
    <source>
        <strain evidence="1 2">EAF2021</strain>
    </source>
</reference>
<protein>
    <submittedName>
        <fullName evidence="1">Uncharacterized protein</fullName>
    </submittedName>
</protein>